<keyword evidence="1" id="KW-0547">Nucleotide-binding</keyword>
<reference evidence="7 8" key="1">
    <citation type="submission" date="2019-03" db="EMBL/GenBank/DDBJ databases">
        <title>Rhodosporidium diobovatum UCD-FST 08-225 genome sequencing, assembly, and annotation.</title>
        <authorList>
            <person name="Fakankun I.U."/>
            <person name="Fristensky B."/>
            <person name="Levin D.B."/>
        </authorList>
    </citation>
    <scope>NUCLEOTIDE SEQUENCE [LARGE SCALE GENOMIC DNA]</scope>
    <source>
        <strain evidence="7 8">UCD-FST 08-225</strain>
    </source>
</reference>
<dbReference type="Pfam" id="PF00176">
    <property type="entry name" value="SNF2-rel_dom"/>
    <property type="match status" value="1"/>
</dbReference>
<evidence type="ECO:0000259" key="5">
    <source>
        <dbReference type="PROSITE" id="PS51192"/>
    </source>
</evidence>
<dbReference type="SMART" id="SM00490">
    <property type="entry name" value="HELICc"/>
    <property type="match status" value="1"/>
</dbReference>
<organism evidence="7 8">
    <name type="scientific">Rhodotorula diobovata</name>
    <dbReference type="NCBI Taxonomy" id="5288"/>
    <lineage>
        <taxon>Eukaryota</taxon>
        <taxon>Fungi</taxon>
        <taxon>Dikarya</taxon>
        <taxon>Basidiomycota</taxon>
        <taxon>Pucciniomycotina</taxon>
        <taxon>Microbotryomycetes</taxon>
        <taxon>Sporidiobolales</taxon>
        <taxon>Sporidiobolaceae</taxon>
        <taxon>Rhodotorula</taxon>
    </lineage>
</organism>
<evidence type="ECO:0000259" key="6">
    <source>
        <dbReference type="PROSITE" id="PS51194"/>
    </source>
</evidence>
<keyword evidence="8" id="KW-1185">Reference proteome</keyword>
<proteinExistence type="predicted"/>
<sequence length="940" mass="103090">MQRPDAWRQAAHIDLTVSSDEEPEQAPHPRASAMLGEDATGSLSKARRPPRIIDTDDEDEDEDVRSRPTAKPGLARKQKARVVLSDSEDGDEVSIDTSRGDSFIDDDDDEGEEPATASDTASNSDSDDESVRGTVSNFRAAPVAPLRSVGNTASSSLFNKSAAAKPDLHSYSFGAQRAPPSSATSSAGLSLKERLFAKVQEQQKRIGVPISVPREGARGSPPAGREGFAIDDDRALNKMMANLDVADDASPQDQEAALKELVASTSDMTSVADFEPPEGLACTLLPHQEIGVRWLVERETGKKRGGILGDDMGLGKTIQLIALMLANPSDRVKTKAKTTLVVCPVALMEQWKAEIAKHTDGRLRVLIHHGPSRTSEGRKLAKYDVVITSYPTLSSEWVDPNPKKAKKGMRAAESDDDLDELGKLGKKGSRLAKEDVGALFDLEHDFYRVILDEAHQIKNRTTKMQKACVALDAYYRWCLTGTPIQNEVMDLFSLFEFLGRRVVNPLHEVSEFKAKIQKPMSGKRTKLALARLGVVLSAIMLRRRKTDFVDGKPLLALPPREVVEVKGPFLDPREAEFYEKIEEKMRQAMDKFKTADIMRNYTQVLVKLLRMRQACNHPGLVLKGATDMDALELKPDTPASVSAPSSSGSNDDNLSSMLGSMSLAPAVERAGPSCAICSKPVGKTRADAGESVCSACEGDMRVFAGMQSSTKVRRTLEILDQVRCESAEAARKAAASDSEGDEDEDEVKVGIEGKGKAPRHGPLGPKKTIIFSQFTSMFDILEPFLDKAGYRYVRYDGSMNTRERDEALHTIRTSDRHTVILVSLKCGAVGLNLTVCSRVILLDLWWNPAIEQQAFDRAHRYGQKDHVKIYKLVIDGTVEDRILTLQQQKSDLAKAALDGKGDFAKAQKLSVQDILYLFRGDGDRTRGRTGPVADLEVFDD</sequence>
<feature type="compositionally biased region" description="Acidic residues" evidence="4">
    <location>
        <begin position="103"/>
        <end position="113"/>
    </location>
</feature>
<evidence type="ECO:0000256" key="2">
    <source>
        <dbReference type="ARBA" id="ARBA00022801"/>
    </source>
</evidence>
<feature type="region of interest" description="Disordered" evidence="4">
    <location>
        <begin position="635"/>
        <end position="657"/>
    </location>
</feature>
<name>A0A5C5FXD6_9BASI</name>
<dbReference type="Gene3D" id="3.40.50.300">
    <property type="entry name" value="P-loop containing nucleotide triphosphate hydrolases"/>
    <property type="match status" value="1"/>
</dbReference>
<evidence type="ECO:0000256" key="4">
    <source>
        <dbReference type="SAM" id="MobiDB-lite"/>
    </source>
</evidence>
<dbReference type="PROSITE" id="PS51194">
    <property type="entry name" value="HELICASE_CTER"/>
    <property type="match status" value="1"/>
</dbReference>
<feature type="compositionally biased region" description="Low complexity" evidence="4">
    <location>
        <begin position="115"/>
        <end position="124"/>
    </location>
</feature>
<evidence type="ECO:0000313" key="7">
    <source>
        <dbReference type="EMBL" id="TNY21480.1"/>
    </source>
</evidence>
<dbReference type="PANTHER" id="PTHR45626:SF14">
    <property type="entry name" value="ATP-DEPENDENT DNA HELICASE (EUROFUNG)"/>
    <property type="match status" value="1"/>
</dbReference>
<dbReference type="InterPro" id="IPR001650">
    <property type="entry name" value="Helicase_C-like"/>
</dbReference>
<dbReference type="InterPro" id="IPR050628">
    <property type="entry name" value="SNF2_RAD54_helicase_TF"/>
</dbReference>
<dbReference type="Proteomes" id="UP000311382">
    <property type="component" value="Unassembled WGS sequence"/>
</dbReference>
<dbReference type="Pfam" id="PF00271">
    <property type="entry name" value="Helicase_C"/>
    <property type="match status" value="1"/>
</dbReference>
<dbReference type="CDD" id="cd18793">
    <property type="entry name" value="SF2_C_SNF"/>
    <property type="match status" value="1"/>
</dbReference>
<dbReference type="InterPro" id="IPR014001">
    <property type="entry name" value="Helicase_ATP-bd"/>
</dbReference>
<dbReference type="EMBL" id="SOZI01000042">
    <property type="protein sequence ID" value="TNY21480.1"/>
    <property type="molecule type" value="Genomic_DNA"/>
</dbReference>
<dbReference type="AlphaFoldDB" id="A0A5C5FXD6"/>
<feature type="compositionally biased region" description="Low complexity" evidence="4">
    <location>
        <begin position="638"/>
        <end position="656"/>
    </location>
</feature>
<comment type="caution">
    <text evidence="7">The sequence shown here is derived from an EMBL/GenBank/DDBJ whole genome shotgun (WGS) entry which is preliminary data.</text>
</comment>
<feature type="region of interest" description="Disordered" evidence="4">
    <location>
        <begin position="1"/>
        <end position="151"/>
    </location>
</feature>
<dbReference type="SUPFAM" id="SSF52540">
    <property type="entry name" value="P-loop containing nucleoside triphosphate hydrolases"/>
    <property type="match status" value="2"/>
</dbReference>
<dbReference type="OrthoDB" id="423559at2759"/>
<keyword evidence="3" id="KW-0067">ATP-binding</keyword>
<dbReference type="GO" id="GO:0006281">
    <property type="term" value="P:DNA repair"/>
    <property type="evidence" value="ECO:0007669"/>
    <property type="project" value="TreeGrafter"/>
</dbReference>
<dbReference type="SMART" id="SM00487">
    <property type="entry name" value="DEXDc"/>
    <property type="match status" value="1"/>
</dbReference>
<dbReference type="Gene3D" id="3.40.50.10810">
    <property type="entry name" value="Tandem AAA-ATPase domain"/>
    <property type="match status" value="1"/>
</dbReference>
<dbReference type="CDD" id="cd18008">
    <property type="entry name" value="DEXDc_SHPRH-like"/>
    <property type="match status" value="1"/>
</dbReference>
<dbReference type="InterPro" id="IPR049730">
    <property type="entry name" value="SNF2/RAD54-like_C"/>
</dbReference>
<dbReference type="PROSITE" id="PS51192">
    <property type="entry name" value="HELICASE_ATP_BIND_1"/>
    <property type="match status" value="1"/>
</dbReference>
<evidence type="ECO:0000313" key="8">
    <source>
        <dbReference type="Proteomes" id="UP000311382"/>
    </source>
</evidence>
<dbReference type="STRING" id="5288.A0A5C5FXD6"/>
<feature type="domain" description="Helicase C-terminal" evidence="6">
    <location>
        <begin position="743"/>
        <end position="915"/>
    </location>
</feature>
<dbReference type="GO" id="GO:0005634">
    <property type="term" value="C:nucleus"/>
    <property type="evidence" value="ECO:0007669"/>
    <property type="project" value="TreeGrafter"/>
</dbReference>
<dbReference type="InterPro" id="IPR027417">
    <property type="entry name" value="P-loop_NTPase"/>
</dbReference>
<protein>
    <submittedName>
        <fullName evidence="7">DNA repair protein rad5</fullName>
    </submittedName>
</protein>
<dbReference type="InterPro" id="IPR000330">
    <property type="entry name" value="SNF2_N"/>
</dbReference>
<dbReference type="GO" id="GO:0005524">
    <property type="term" value="F:ATP binding"/>
    <property type="evidence" value="ECO:0007669"/>
    <property type="project" value="UniProtKB-KW"/>
</dbReference>
<gene>
    <name evidence="7" type="ORF">DMC30DRAFT_375692</name>
</gene>
<keyword evidence="2" id="KW-0378">Hydrolase</keyword>
<feature type="domain" description="Helicase ATP-binding" evidence="5">
    <location>
        <begin position="297"/>
        <end position="501"/>
    </location>
</feature>
<accession>A0A5C5FXD6</accession>
<dbReference type="GO" id="GO:0016787">
    <property type="term" value="F:hydrolase activity"/>
    <property type="evidence" value="ECO:0007669"/>
    <property type="project" value="UniProtKB-KW"/>
</dbReference>
<evidence type="ECO:0000256" key="3">
    <source>
        <dbReference type="ARBA" id="ARBA00022840"/>
    </source>
</evidence>
<dbReference type="InterPro" id="IPR038718">
    <property type="entry name" value="SNF2-like_sf"/>
</dbReference>
<dbReference type="PANTHER" id="PTHR45626">
    <property type="entry name" value="TRANSCRIPTION TERMINATION FACTOR 2-RELATED"/>
    <property type="match status" value="1"/>
</dbReference>
<dbReference type="GO" id="GO:0008094">
    <property type="term" value="F:ATP-dependent activity, acting on DNA"/>
    <property type="evidence" value="ECO:0007669"/>
    <property type="project" value="TreeGrafter"/>
</dbReference>
<evidence type="ECO:0000256" key="1">
    <source>
        <dbReference type="ARBA" id="ARBA00022741"/>
    </source>
</evidence>